<gene>
    <name evidence="1" type="ORF">CLUMA_CG007121</name>
</gene>
<reference evidence="1 2" key="1">
    <citation type="submission" date="2015-04" db="EMBL/GenBank/DDBJ databases">
        <authorList>
            <person name="Syromyatnikov M.Y."/>
            <person name="Popov V.N."/>
        </authorList>
    </citation>
    <scope>NUCLEOTIDE SEQUENCE [LARGE SCALE GENOMIC DNA]</scope>
</reference>
<sequence length="117" mass="14020">MKAFHSFTLEYRYSVMYREVFRSPKVEWCSMESYSNPAFKLLFEVLRFASSNMYVGCPVKLVDFKNAIVPVRVMPEIFPRGDYRMKLFYYDGLMNDRWYMNVTLISTVRSSEHSRYG</sequence>
<keyword evidence="2" id="KW-1185">Reference proteome</keyword>
<name>A0A1J1I1X1_9DIPT</name>
<evidence type="ECO:0000313" key="1">
    <source>
        <dbReference type="EMBL" id="CRK93588.1"/>
    </source>
</evidence>
<accession>A0A1J1I1X1</accession>
<dbReference type="AlphaFoldDB" id="A0A1J1I1X1"/>
<proteinExistence type="predicted"/>
<dbReference type="Proteomes" id="UP000183832">
    <property type="component" value="Unassembled WGS sequence"/>
</dbReference>
<protein>
    <submittedName>
        <fullName evidence="1">CLUMA_CG007121, isoform A</fullName>
    </submittedName>
</protein>
<organism evidence="1 2">
    <name type="scientific">Clunio marinus</name>
    <dbReference type="NCBI Taxonomy" id="568069"/>
    <lineage>
        <taxon>Eukaryota</taxon>
        <taxon>Metazoa</taxon>
        <taxon>Ecdysozoa</taxon>
        <taxon>Arthropoda</taxon>
        <taxon>Hexapoda</taxon>
        <taxon>Insecta</taxon>
        <taxon>Pterygota</taxon>
        <taxon>Neoptera</taxon>
        <taxon>Endopterygota</taxon>
        <taxon>Diptera</taxon>
        <taxon>Nematocera</taxon>
        <taxon>Chironomoidea</taxon>
        <taxon>Chironomidae</taxon>
        <taxon>Clunio</taxon>
    </lineage>
</organism>
<dbReference type="EMBL" id="CVRI01000037">
    <property type="protein sequence ID" value="CRK93588.1"/>
    <property type="molecule type" value="Genomic_DNA"/>
</dbReference>
<evidence type="ECO:0000313" key="2">
    <source>
        <dbReference type="Proteomes" id="UP000183832"/>
    </source>
</evidence>